<evidence type="ECO:0000256" key="1">
    <source>
        <dbReference type="ARBA" id="ARBA00023015"/>
    </source>
</evidence>
<keyword evidence="3" id="KW-0804">Transcription</keyword>
<dbReference type="Gene3D" id="1.10.357.10">
    <property type="entry name" value="Tetracycline Repressor, domain 2"/>
    <property type="match status" value="1"/>
</dbReference>
<dbReference type="PANTHER" id="PTHR30055:SF234">
    <property type="entry name" value="HTH-TYPE TRANSCRIPTIONAL REGULATOR BETI"/>
    <property type="match status" value="1"/>
</dbReference>
<reference evidence="6" key="1">
    <citation type="journal article" date="2015" name="Nature">
        <title>Complex archaea that bridge the gap between prokaryotes and eukaryotes.</title>
        <authorList>
            <person name="Spang A."/>
            <person name="Saw J.H."/>
            <person name="Jorgensen S.L."/>
            <person name="Zaremba-Niedzwiedzka K."/>
            <person name="Martijn J."/>
            <person name="Lind A.E."/>
            <person name="van Eijk R."/>
            <person name="Schleper C."/>
            <person name="Guy L."/>
            <person name="Ettema T.J."/>
        </authorList>
    </citation>
    <scope>NUCLEOTIDE SEQUENCE</scope>
</reference>
<feature type="region of interest" description="Disordered" evidence="4">
    <location>
        <begin position="1"/>
        <end position="21"/>
    </location>
</feature>
<gene>
    <name evidence="6" type="ORF">LCGC14_0105940</name>
</gene>
<dbReference type="PROSITE" id="PS50977">
    <property type="entry name" value="HTH_TETR_2"/>
    <property type="match status" value="1"/>
</dbReference>
<feature type="compositionally biased region" description="Polar residues" evidence="4">
    <location>
        <begin position="1"/>
        <end position="11"/>
    </location>
</feature>
<protein>
    <recommendedName>
        <fullName evidence="5">HTH tetR-type domain-containing protein</fullName>
    </recommendedName>
</protein>
<dbReference type="Pfam" id="PF00440">
    <property type="entry name" value="TetR_N"/>
    <property type="match status" value="1"/>
</dbReference>
<dbReference type="GO" id="GO:0000976">
    <property type="term" value="F:transcription cis-regulatory region binding"/>
    <property type="evidence" value="ECO:0007669"/>
    <property type="project" value="TreeGrafter"/>
</dbReference>
<keyword evidence="1" id="KW-0805">Transcription regulation</keyword>
<comment type="caution">
    <text evidence="6">The sequence shown here is derived from an EMBL/GenBank/DDBJ whole genome shotgun (WGS) entry which is preliminary data.</text>
</comment>
<dbReference type="GO" id="GO:0003700">
    <property type="term" value="F:DNA-binding transcription factor activity"/>
    <property type="evidence" value="ECO:0007669"/>
    <property type="project" value="TreeGrafter"/>
</dbReference>
<evidence type="ECO:0000256" key="3">
    <source>
        <dbReference type="ARBA" id="ARBA00023163"/>
    </source>
</evidence>
<proteinExistence type="predicted"/>
<keyword evidence="2" id="KW-0238">DNA-binding</keyword>
<dbReference type="InterPro" id="IPR001647">
    <property type="entry name" value="HTH_TetR"/>
</dbReference>
<dbReference type="EMBL" id="LAZR01000030">
    <property type="protein sequence ID" value="KKO02637.1"/>
    <property type="molecule type" value="Genomic_DNA"/>
</dbReference>
<dbReference type="InterPro" id="IPR050109">
    <property type="entry name" value="HTH-type_TetR-like_transc_reg"/>
</dbReference>
<organism evidence="6">
    <name type="scientific">marine sediment metagenome</name>
    <dbReference type="NCBI Taxonomy" id="412755"/>
    <lineage>
        <taxon>unclassified sequences</taxon>
        <taxon>metagenomes</taxon>
        <taxon>ecological metagenomes</taxon>
    </lineage>
</organism>
<dbReference type="PRINTS" id="PR00455">
    <property type="entry name" value="HTHTETR"/>
</dbReference>
<accession>A0A0F9XSY7</accession>
<feature type="domain" description="HTH tetR-type" evidence="5">
    <location>
        <begin position="21"/>
        <end position="81"/>
    </location>
</feature>
<evidence type="ECO:0000256" key="2">
    <source>
        <dbReference type="ARBA" id="ARBA00023125"/>
    </source>
</evidence>
<dbReference type="SUPFAM" id="SSF46689">
    <property type="entry name" value="Homeodomain-like"/>
    <property type="match status" value="1"/>
</dbReference>
<dbReference type="AlphaFoldDB" id="A0A0F9XSY7"/>
<dbReference type="InterPro" id="IPR009057">
    <property type="entry name" value="Homeodomain-like_sf"/>
</dbReference>
<name>A0A0F9XSY7_9ZZZZ</name>
<dbReference type="PANTHER" id="PTHR30055">
    <property type="entry name" value="HTH-TYPE TRANSCRIPTIONAL REGULATOR RUTR"/>
    <property type="match status" value="1"/>
</dbReference>
<evidence type="ECO:0000259" key="5">
    <source>
        <dbReference type="PROSITE" id="PS50977"/>
    </source>
</evidence>
<evidence type="ECO:0000256" key="4">
    <source>
        <dbReference type="SAM" id="MobiDB-lite"/>
    </source>
</evidence>
<sequence>MNTTEQKQKSSAPKRQRMAPDERRAHILNAAQSLFFAHGWDNVTIADVLKQAGISKGGFYHHFAAKEDLLDGIVQHFTGEALKTAQAVRAAAKGGALDRFNAFLAETNRWKVQQGAQLKFFIDMMLRPGNEMLSHRITASVDAIALPVLHDIISHGVDEGAFDVPDINLVAGTIIAMSYDRRKVLQSAVQTAQAGDIAEATTRLNDRMTAEAALMDRMLGLPQGSILLSKPSDYRLMLEAIVHA</sequence>
<evidence type="ECO:0000313" key="6">
    <source>
        <dbReference type="EMBL" id="KKO02637.1"/>
    </source>
</evidence>